<dbReference type="PANTHER" id="PTHR11787">
    <property type="entry name" value="RAB GDP-DISSOCIATION INHIBITOR"/>
    <property type="match status" value="1"/>
</dbReference>
<dbReference type="VEuPathDB" id="FungiDB:Malapachy_0956"/>
<dbReference type="InterPro" id="IPR036188">
    <property type="entry name" value="FAD/NAD-bd_sf"/>
</dbReference>
<organism evidence="2 3">
    <name type="scientific">Malassezia pachydermatis</name>
    <dbReference type="NCBI Taxonomy" id="77020"/>
    <lineage>
        <taxon>Eukaryota</taxon>
        <taxon>Fungi</taxon>
        <taxon>Dikarya</taxon>
        <taxon>Basidiomycota</taxon>
        <taxon>Ustilaginomycotina</taxon>
        <taxon>Malasseziomycetes</taxon>
        <taxon>Malasseziales</taxon>
        <taxon>Malasseziaceae</taxon>
        <taxon>Malassezia</taxon>
    </lineage>
</organism>
<dbReference type="GO" id="GO:0005634">
    <property type="term" value="C:nucleus"/>
    <property type="evidence" value="ECO:0007669"/>
    <property type="project" value="TreeGrafter"/>
</dbReference>
<dbReference type="GO" id="GO:0016192">
    <property type="term" value="P:vesicle-mediated transport"/>
    <property type="evidence" value="ECO:0007669"/>
    <property type="project" value="TreeGrafter"/>
</dbReference>
<dbReference type="GeneID" id="28727343"/>
<accession>A0A0M9VQ39</accession>
<reference evidence="2 3" key="1">
    <citation type="submission" date="2015-07" db="EMBL/GenBank/DDBJ databases">
        <title>Draft Genome Sequence of Malassezia furfur CBS1878 and Malassezia pachydermatis CBS1879.</title>
        <authorList>
            <person name="Triana S."/>
            <person name="Ohm R."/>
            <person name="Gonzalez A."/>
            <person name="DeCock H."/>
            <person name="Restrepo S."/>
            <person name="Celis A."/>
        </authorList>
    </citation>
    <scope>NUCLEOTIDE SEQUENCE [LARGE SCALE GENOMIC DNA]</scope>
    <source>
        <strain evidence="2 3">CBS 1879</strain>
    </source>
</reference>
<dbReference type="RefSeq" id="XP_017992587.1">
    <property type="nucleotide sequence ID" value="XM_018135468.1"/>
</dbReference>
<gene>
    <name evidence="2" type="ORF">Malapachy_0956</name>
</gene>
<dbReference type="Gene3D" id="3.30.519.10">
    <property type="entry name" value="Guanine Nucleotide Dissociation Inhibitor, domain 2"/>
    <property type="match status" value="1"/>
</dbReference>
<evidence type="ECO:0000256" key="1">
    <source>
        <dbReference type="ARBA" id="ARBA00005593"/>
    </source>
</evidence>
<dbReference type="SUPFAM" id="SSF51905">
    <property type="entry name" value="FAD/NAD(P)-binding domain"/>
    <property type="match status" value="1"/>
</dbReference>
<dbReference type="Gene3D" id="3.50.50.60">
    <property type="entry name" value="FAD/NAD(P)-binding domain"/>
    <property type="match status" value="1"/>
</dbReference>
<proteinExistence type="inferred from homology"/>
<dbReference type="GO" id="GO:0005968">
    <property type="term" value="C:Rab-protein geranylgeranyltransferase complex"/>
    <property type="evidence" value="ECO:0007669"/>
    <property type="project" value="TreeGrafter"/>
</dbReference>
<protein>
    <recommendedName>
        <fullName evidence="4">Rab proteins geranylgeranyltransferase component</fullName>
    </recommendedName>
</protein>
<dbReference type="AlphaFoldDB" id="A0A0M9VQ39"/>
<dbReference type="Proteomes" id="UP000037751">
    <property type="component" value="Unassembled WGS sequence"/>
</dbReference>
<dbReference type="GO" id="GO:0005092">
    <property type="term" value="F:GDP-dissociation inhibitor activity"/>
    <property type="evidence" value="ECO:0007669"/>
    <property type="project" value="InterPro"/>
</dbReference>
<comment type="caution">
    <text evidence="2">The sequence shown here is derived from an EMBL/GenBank/DDBJ whole genome shotgun (WGS) entry which is preliminary data.</text>
</comment>
<dbReference type="PANTHER" id="PTHR11787:SF4">
    <property type="entry name" value="CHM, RAB ESCORT PROTEIN 1"/>
    <property type="match status" value="1"/>
</dbReference>
<dbReference type="InterPro" id="IPR018203">
    <property type="entry name" value="GDP_dissociation_inhibitor"/>
</dbReference>
<dbReference type="PRINTS" id="PR00891">
    <property type="entry name" value="RABGDIREP"/>
</dbReference>
<dbReference type="SUPFAM" id="SSF54373">
    <property type="entry name" value="FAD-linked reductases, C-terminal domain"/>
    <property type="match status" value="1"/>
</dbReference>
<sequence>MHDDSNDTDHFDVLVLGTGVTEAVLSAALSRAGKKVLHVDPNMYYGSDWASLTLTELAQWAATQPHTTLTFPRYEGDERNDKGVPVSLQELDRHYALSVRPALLPAQGPMIEALIRSNVASYATFRLLGQTGVYTGDHLQRVPSSKSDIFRDKRISLADKRRLMRFLQSATQPSDALPSSEKRMHTLLHETMGLNKDLTSAVMYGVSLCWDADEPAAHAMERTRRILQGLGRYGDAALLVGQYGGAGELAQGFCRSSAVHGSVFVLGRPLTSLTSTSTWTLRLDDIPTTFTAECVAAPSTFATYGMSNVTLKAAYWNHVALLVSDAPIDWATHLPSIARRDDEEGEAPPDELETALLVFPPETMRTEHAVMVLVQGEGTFACPKGQYVYALTTYAQAGTSAMACLRPAVDRLYTLLTVQKPWLVSLYTSHPIYEQGDLSKATWIDTSAPWTRTPGLPRTSLCLDEVDVHTQPIPNLTESLDLCVEAAERAFWRIVGPSLEDEARAAAQARARLHDPAEYQGRGGVEPAMTAAPITAPLEFFAPQSQPQDEQV</sequence>
<dbReference type="OrthoDB" id="9446342at2759"/>
<evidence type="ECO:0000313" key="3">
    <source>
        <dbReference type="Proteomes" id="UP000037751"/>
    </source>
</evidence>
<dbReference type="STRING" id="77020.A0A0M9VQ39"/>
<dbReference type="Pfam" id="PF00996">
    <property type="entry name" value="GDI"/>
    <property type="match status" value="1"/>
</dbReference>
<dbReference type="EMBL" id="LGAV01000003">
    <property type="protein sequence ID" value="KOS14955.1"/>
    <property type="molecule type" value="Genomic_DNA"/>
</dbReference>
<keyword evidence="3" id="KW-1185">Reference proteome</keyword>
<evidence type="ECO:0008006" key="4">
    <source>
        <dbReference type="Google" id="ProtNLM"/>
    </source>
</evidence>
<name>A0A0M9VQ39_9BASI</name>
<dbReference type="GO" id="GO:0007264">
    <property type="term" value="P:small GTPase-mediated signal transduction"/>
    <property type="evidence" value="ECO:0007669"/>
    <property type="project" value="InterPro"/>
</dbReference>
<dbReference type="Gene3D" id="1.10.405.10">
    <property type="entry name" value="Guanine Nucleotide Dissociation Inhibitor, domain 1"/>
    <property type="match status" value="1"/>
</dbReference>
<evidence type="ECO:0000313" key="2">
    <source>
        <dbReference type="EMBL" id="KOS14955.1"/>
    </source>
</evidence>
<comment type="similarity">
    <text evidence="1">Belongs to the Rab GDI family.</text>
</comment>
<dbReference type="GO" id="GO:0005829">
    <property type="term" value="C:cytosol"/>
    <property type="evidence" value="ECO:0007669"/>
    <property type="project" value="TreeGrafter"/>
</dbReference>